<dbReference type="EC" id="7.1.1.9" evidence="3"/>
<evidence type="ECO:0000256" key="10">
    <source>
        <dbReference type="ARBA" id="ARBA00023008"/>
    </source>
</evidence>
<keyword evidence="19" id="KW-1185">Reference proteome</keyword>
<evidence type="ECO:0000256" key="6">
    <source>
        <dbReference type="ARBA" id="ARBA00022723"/>
    </source>
</evidence>
<evidence type="ECO:0000256" key="7">
    <source>
        <dbReference type="ARBA" id="ARBA00022967"/>
    </source>
</evidence>
<dbReference type="Gene3D" id="2.60.40.420">
    <property type="entry name" value="Cupredoxins - blue copper proteins"/>
    <property type="match status" value="1"/>
</dbReference>
<evidence type="ECO:0000313" key="18">
    <source>
        <dbReference type="EMBL" id="MBF4553839.1"/>
    </source>
</evidence>
<reference evidence="18 19" key="1">
    <citation type="submission" date="2020-10" db="EMBL/GenBank/DDBJ databases">
        <title>Novel species in genus Corynebacterium.</title>
        <authorList>
            <person name="Zhang G."/>
        </authorList>
    </citation>
    <scope>NUCLEOTIDE SEQUENCE [LARGE SCALE GENOMIC DNA]</scope>
    <source>
        <strain evidence="18 19">DSM 45110</strain>
    </source>
</reference>
<dbReference type="PROSITE" id="PS00078">
    <property type="entry name" value="COX2"/>
    <property type="match status" value="1"/>
</dbReference>
<feature type="transmembrane region" description="Helical" evidence="16">
    <location>
        <begin position="105"/>
        <end position="128"/>
    </location>
</feature>
<protein>
    <recommendedName>
        <fullName evidence="3">cytochrome-c oxidase</fullName>
        <ecNumber evidence="3">7.1.1.9</ecNumber>
    </recommendedName>
    <alternativeName>
        <fullName evidence="13">Cytochrome aa3 subunit 2</fullName>
    </alternativeName>
</protein>
<evidence type="ECO:0000256" key="8">
    <source>
        <dbReference type="ARBA" id="ARBA00022982"/>
    </source>
</evidence>
<evidence type="ECO:0000256" key="16">
    <source>
        <dbReference type="SAM" id="Phobius"/>
    </source>
</evidence>
<evidence type="ECO:0000256" key="1">
    <source>
        <dbReference type="ARBA" id="ARBA00004141"/>
    </source>
</evidence>
<keyword evidence="7" id="KW-1278">Translocase</keyword>
<gene>
    <name evidence="18" type="ORF">IRY30_07065</name>
</gene>
<dbReference type="EMBL" id="JADKMY010000002">
    <property type="protein sequence ID" value="MBF4553839.1"/>
    <property type="molecule type" value="Genomic_DNA"/>
</dbReference>
<sequence length="366" mass="41628">MEQRKVHGMNRRLGLAGLLGASGLVLSGCTVAPPDNGFFHALRMGWPQGITPEAQELGNFWVWVWVAAWIIGIIMWTLMFVVIFRDSDKARKRRGDNEEFPRQTGYNVPLELALTTLPVLIIMVLFFFNVPVQDKATALDKDPKVTVDVTGFQWNWKFGYGEINSELMPNNQNYDGVDEQAQKLAEDSQYELREGQEVGPIHGKSAEDYSYLNFNKIETVGSTEEIPILVLPSKTAIEFNLASSDVVHSFWVPEFLFKRDVFPHPEQNRSERRFQVEEITEEGAFVGRCAEMCGTYHAMMNFEVRVVSPEDFTRYIDYRQKHPEAPNSEALEAIGVDPYAVTTSPFVTDRQGTRDESSDINRNSQN</sequence>
<evidence type="ECO:0000256" key="3">
    <source>
        <dbReference type="ARBA" id="ARBA00012949"/>
    </source>
</evidence>
<dbReference type="InterPro" id="IPR002429">
    <property type="entry name" value="CcO_II-like_C"/>
</dbReference>
<evidence type="ECO:0000256" key="11">
    <source>
        <dbReference type="ARBA" id="ARBA00023136"/>
    </source>
</evidence>
<evidence type="ECO:0000256" key="12">
    <source>
        <dbReference type="ARBA" id="ARBA00024688"/>
    </source>
</evidence>
<dbReference type="Proteomes" id="UP000635902">
    <property type="component" value="Unassembled WGS sequence"/>
</dbReference>
<dbReference type="PANTHER" id="PTHR22888:SF9">
    <property type="entry name" value="CYTOCHROME C OXIDASE SUBUNIT 2"/>
    <property type="match status" value="1"/>
</dbReference>
<keyword evidence="8" id="KW-0249">Electron transport</keyword>
<feature type="domain" description="Cytochrome oxidase subunit II copper A binding" evidence="17">
    <location>
        <begin position="142"/>
        <end position="318"/>
    </location>
</feature>
<evidence type="ECO:0000256" key="4">
    <source>
        <dbReference type="ARBA" id="ARBA00022448"/>
    </source>
</evidence>
<evidence type="ECO:0000259" key="17">
    <source>
        <dbReference type="PROSITE" id="PS50857"/>
    </source>
</evidence>
<evidence type="ECO:0000256" key="13">
    <source>
        <dbReference type="ARBA" id="ARBA00031399"/>
    </source>
</evidence>
<dbReference type="Pfam" id="PF00116">
    <property type="entry name" value="COX2"/>
    <property type="match status" value="1"/>
</dbReference>
<comment type="catalytic activity">
    <reaction evidence="14">
        <text>4 Fe(II)-[cytochrome c] + O2 + 8 H(+)(in) = 4 Fe(III)-[cytochrome c] + 2 H2O + 4 H(+)(out)</text>
        <dbReference type="Rhea" id="RHEA:11436"/>
        <dbReference type="Rhea" id="RHEA-COMP:10350"/>
        <dbReference type="Rhea" id="RHEA-COMP:14399"/>
        <dbReference type="ChEBI" id="CHEBI:15377"/>
        <dbReference type="ChEBI" id="CHEBI:15378"/>
        <dbReference type="ChEBI" id="CHEBI:15379"/>
        <dbReference type="ChEBI" id="CHEBI:29033"/>
        <dbReference type="ChEBI" id="CHEBI:29034"/>
        <dbReference type="EC" id="7.1.1.9"/>
    </reaction>
</comment>
<keyword evidence="10" id="KW-0186">Copper</keyword>
<keyword evidence="9 16" id="KW-1133">Transmembrane helix</keyword>
<feature type="region of interest" description="Disordered" evidence="15">
    <location>
        <begin position="344"/>
        <end position="366"/>
    </location>
</feature>
<evidence type="ECO:0000256" key="2">
    <source>
        <dbReference type="ARBA" id="ARBA00007866"/>
    </source>
</evidence>
<dbReference type="Gene3D" id="1.10.287.90">
    <property type="match status" value="1"/>
</dbReference>
<evidence type="ECO:0000256" key="15">
    <source>
        <dbReference type="SAM" id="MobiDB-lite"/>
    </source>
</evidence>
<dbReference type="RefSeq" id="WP_194556733.1">
    <property type="nucleotide sequence ID" value="NZ_JADKMY010000002.1"/>
</dbReference>
<dbReference type="SUPFAM" id="SSF49503">
    <property type="entry name" value="Cupredoxins"/>
    <property type="match status" value="1"/>
</dbReference>
<name>A0ABR9ZLL8_9CORY</name>
<dbReference type="PROSITE" id="PS51257">
    <property type="entry name" value="PROKAR_LIPOPROTEIN"/>
    <property type="match status" value="1"/>
</dbReference>
<comment type="similarity">
    <text evidence="2">Belongs to the cytochrome c oxidase subunit 2 family.</text>
</comment>
<accession>A0ABR9ZLL8</accession>
<evidence type="ECO:0000256" key="14">
    <source>
        <dbReference type="ARBA" id="ARBA00047816"/>
    </source>
</evidence>
<feature type="transmembrane region" description="Helical" evidence="16">
    <location>
        <begin position="60"/>
        <end position="84"/>
    </location>
</feature>
<dbReference type="InterPro" id="IPR008972">
    <property type="entry name" value="Cupredoxin"/>
</dbReference>
<keyword evidence="5 16" id="KW-0812">Transmembrane</keyword>
<comment type="caution">
    <text evidence="18">The sequence shown here is derived from an EMBL/GenBank/DDBJ whole genome shotgun (WGS) entry which is preliminary data.</text>
</comment>
<dbReference type="InterPro" id="IPR045187">
    <property type="entry name" value="CcO_II"/>
</dbReference>
<dbReference type="SUPFAM" id="SSF81464">
    <property type="entry name" value="Cytochrome c oxidase subunit II-like, transmembrane region"/>
    <property type="match status" value="1"/>
</dbReference>
<dbReference type="InterPro" id="IPR036257">
    <property type="entry name" value="Cyt_c_oxidase_su2_TM_sf"/>
</dbReference>
<dbReference type="InterPro" id="IPR001505">
    <property type="entry name" value="Copper_CuA"/>
</dbReference>
<keyword evidence="11 16" id="KW-0472">Membrane</keyword>
<evidence type="ECO:0000256" key="9">
    <source>
        <dbReference type="ARBA" id="ARBA00022989"/>
    </source>
</evidence>
<keyword evidence="6" id="KW-0479">Metal-binding</keyword>
<keyword evidence="4" id="KW-0813">Transport</keyword>
<evidence type="ECO:0000256" key="5">
    <source>
        <dbReference type="ARBA" id="ARBA00022692"/>
    </source>
</evidence>
<organism evidence="18 19">
    <name type="scientific">Corynebacterium suicordis DSM 45110</name>
    <dbReference type="NCBI Taxonomy" id="1121369"/>
    <lineage>
        <taxon>Bacteria</taxon>
        <taxon>Bacillati</taxon>
        <taxon>Actinomycetota</taxon>
        <taxon>Actinomycetes</taxon>
        <taxon>Mycobacteriales</taxon>
        <taxon>Corynebacteriaceae</taxon>
        <taxon>Corynebacterium</taxon>
    </lineage>
</organism>
<dbReference type="PANTHER" id="PTHR22888">
    <property type="entry name" value="CYTOCHROME C OXIDASE, SUBUNIT II"/>
    <property type="match status" value="1"/>
</dbReference>
<comment type="function">
    <text evidence="12">Subunits I and II form the functional core of the enzyme complex. Electrons originating in cytochrome c are transferred via heme a and Cu(A) to the binuclear center formed by heme a3 and Cu(B).</text>
</comment>
<dbReference type="PROSITE" id="PS50857">
    <property type="entry name" value="COX2_CUA"/>
    <property type="match status" value="1"/>
</dbReference>
<evidence type="ECO:0000313" key="19">
    <source>
        <dbReference type="Proteomes" id="UP000635902"/>
    </source>
</evidence>
<comment type="subcellular location">
    <subcellularLocation>
        <location evidence="1">Membrane</location>
        <topology evidence="1">Multi-pass membrane protein</topology>
    </subcellularLocation>
</comment>
<proteinExistence type="inferred from homology"/>